<evidence type="ECO:0008006" key="3">
    <source>
        <dbReference type="Google" id="ProtNLM"/>
    </source>
</evidence>
<proteinExistence type="predicted"/>
<evidence type="ECO:0000313" key="2">
    <source>
        <dbReference type="Proteomes" id="UP001302494"/>
    </source>
</evidence>
<name>A0AA96JXG4_9BACT</name>
<gene>
    <name evidence="1" type="ORF">PQG83_06275</name>
</gene>
<keyword evidence="2" id="KW-1185">Reference proteome</keyword>
<organism evidence="1 2">
    <name type="scientific">Candidatus Nitrospira neomarina</name>
    <dbReference type="NCBI Taxonomy" id="3020899"/>
    <lineage>
        <taxon>Bacteria</taxon>
        <taxon>Pseudomonadati</taxon>
        <taxon>Nitrospirota</taxon>
        <taxon>Nitrospiria</taxon>
        <taxon>Nitrospirales</taxon>
        <taxon>Nitrospiraceae</taxon>
        <taxon>Nitrospira</taxon>
    </lineage>
</organism>
<reference evidence="1 2" key="1">
    <citation type="submission" date="2023-01" db="EMBL/GenBank/DDBJ databases">
        <title>Cultivation and genomic characterization of new, ubiquitous marine nitrite-oxidizing bacteria from the Nitrospirales.</title>
        <authorList>
            <person name="Mueller A.J."/>
            <person name="Daebeler A."/>
            <person name="Herbold C.W."/>
            <person name="Kirkegaard R.H."/>
            <person name="Daims H."/>
        </authorList>
    </citation>
    <scope>NUCLEOTIDE SEQUENCE [LARGE SCALE GENOMIC DNA]</scope>
    <source>
        <strain evidence="1 2">DK</strain>
    </source>
</reference>
<accession>A0AA96JXG4</accession>
<evidence type="ECO:0000313" key="1">
    <source>
        <dbReference type="EMBL" id="WNM63358.1"/>
    </source>
</evidence>
<dbReference type="RefSeq" id="WP_312747900.1">
    <property type="nucleotide sequence ID" value="NZ_CP116968.1"/>
</dbReference>
<sequence>MSTAEQIMREIQKLPEPLAKEVLDFIGYIELKHGLKDRLAEELKLAQTPAMKNVWDNSEDEVWNDM</sequence>
<dbReference type="AlphaFoldDB" id="A0AA96JXG4"/>
<dbReference type="Proteomes" id="UP001302494">
    <property type="component" value="Chromosome"/>
</dbReference>
<dbReference type="EMBL" id="CP116968">
    <property type="protein sequence ID" value="WNM63358.1"/>
    <property type="molecule type" value="Genomic_DNA"/>
</dbReference>
<protein>
    <recommendedName>
        <fullName evidence="3">DUF2281 domain-containing protein</fullName>
    </recommendedName>
</protein>
<dbReference type="KEGG" id="nneo:PQG83_06275"/>